<dbReference type="Gene3D" id="3.90.1150.10">
    <property type="entry name" value="Aspartate Aminotransferase, domain 1"/>
    <property type="match status" value="1"/>
</dbReference>
<evidence type="ECO:0000256" key="4">
    <source>
        <dbReference type="ARBA" id="ARBA00022576"/>
    </source>
</evidence>
<evidence type="ECO:0000256" key="10">
    <source>
        <dbReference type="ARBA" id="ARBA00041432"/>
    </source>
</evidence>
<evidence type="ECO:0000259" key="17">
    <source>
        <dbReference type="Pfam" id="PF00155"/>
    </source>
</evidence>
<dbReference type="SUPFAM" id="SSF53383">
    <property type="entry name" value="PLP-dependent transferases"/>
    <property type="match status" value="1"/>
</dbReference>
<evidence type="ECO:0000256" key="8">
    <source>
        <dbReference type="ARBA" id="ARBA00040891"/>
    </source>
</evidence>
<dbReference type="InterPro" id="IPR004839">
    <property type="entry name" value="Aminotransferase_I/II_large"/>
</dbReference>
<dbReference type="InterPro" id="IPR015422">
    <property type="entry name" value="PyrdxlP-dep_Trfase_small"/>
</dbReference>
<evidence type="ECO:0000256" key="14">
    <source>
        <dbReference type="ARBA" id="ARBA00042891"/>
    </source>
</evidence>
<dbReference type="EC" id="2.6.1.1" evidence="3"/>
<comment type="cofactor">
    <cofactor evidence="1">
        <name>pyridoxal 5'-phosphate</name>
        <dbReference type="ChEBI" id="CHEBI:597326"/>
    </cofactor>
</comment>
<evidence type="ECO:0000256" key="11">
    <source>
        <dbReference type="ARBA" id="ARBA00041746"/>
    </source>
</evidence>
<evidence type="ECO:0000256" key="3">
    <source>
        <dbReference type="ARBA" id="ARBA00012753"/>
    </source>
</evidence>
<gene>
    <name evidence="18" type="ORF">MDA_GLEAN10004294</name>
</gene>
<evidence type="ECO:0000256" key="5">
    <source>
        <dbReference type="ARBA" id="ARBA00022679"/>
    </source>
</evidence>
<proteinExistence type="predicted"/>
<evidence type="ECO:0000256" key="15">
    <source>
        <dbReference type="ARBA" id="ARBA00043057"/>
    </source>
</evidence>
<evidence type="ECO:0000313" key="19">
    <source>
        <dbReference type="Proteomes" id="UP000010556"/>
    </source>
</evidence>
<keyword evidence="19" id="KW-1185">Reference proteome</keyword>
<evidence type="ECO:0000256" key="6">
    <source>
        <dbReference type="ARBA" id="ARBA00022898"/>
    </source>
</evidence>
<dbReference type="AlphaFoldDB" id="L5LKY8"/>
<evidence type="ECO:0000256" key="7">
    <source>
        <dbReference type="ARBA" id="ARBA00037556"/>
    </source>
</evidence>
<feature type="region of interest" description="Disordered" evidence="16">
    <location>
        <begin position="74"/>
        <end position="98"/>
    </location>
</feature>
<evidence type="ECO:0000256" key="13">
    <source>
        <dbReference type="ARBA" id="ARBA00042867"/>
    </source>
</evidence>
<dbReference type="InterPro" id="IPR015424">
    <property type="entry name" value="PyrdxlP-dep_Trfase"/>
</dbReference>
<dbReference type="Pfam" id="PF00155">
    <property type="entry name" value="Aminotran_1_2"/>
    <property type="match status" value="1"/>
</dbReference>
<evidence type="ECO:0000256" key="1">
    <source>
        <dbReference type="ARBA" id="ARBA00001933"/>
    </source>
</evidence>
<sequence length="98" mass="11042">MADHIISMRTQLVSNLRKEGPSHIPHQAGMFCFTALKPEQVERLTKEFSVYMTKGGRMSVAGPPPATWAALPMPFPRSPSNFPDERKQRQPPCRPLLL</sequence>
<dbReference type="GO" id="GO:0005739">
    <property type="term" value="C:mitochondrion"/>
    <property type="evidence" value="ECO:0007669"/>
    <property type="project" value="TreeGrafter"/>
</dbReference>
<feature type="domain" description="Aminotransferase class I/classII large" evidence="17">
    <location>
        <begin position="1"/>
        <end position="67"/>
    </location>
</feature>
<keyword evidence="6" id="KW-0663">Pyridoxal phosphate</keyword>
<dbReference type="GO" id="GO:0004069">
    <property type="term" value="F:L-aspartate:2-oxoglutarate aminotransferase activity"/>
    <property type="evidence" value="ECO:0007669"/>
    <property type="project" value="UniProtKB-EC"/>
</dbReference>
<dbReference type="InterPro" id="IPR000796">
    <property type="entry name" value="Asp_trans"/>
</dbReference>
<organism evidence="18 19">
    <name type="scientific">Myotis davidii</name>
    <name type="common">David's myotis</name>
    <dbReference type="NCBI Taxonomy" id="225400"/>
    <lineage>
        <taxon>Eukaryota</taxon>
        <taxon>Metazoa</taxon>
        <taxon>Chordata</taxon>
        <taxon>Craniata</taxon>
        <taxon>Vertebrata</taxon>
        <taxon>Euteleostomi</taxon>
        <taxon>Mammalia</taxon>
        <taxon>Eutheria</taxon>
        <taxon>Laurasiatheria</taxon>
        <taxon>Chiroptera</taxon>
        <taxon>Yangochiroptera</taxon>
        <taxon>Vespertilionidae</taxon>
        <taxon>Myotis</taxon>
    </lineage>
</organism>
<accession>L5LKY8</accession>
<comment type="subunit">
    <text evidence="2">Homodimer.</text>
</comment>
<evidence type="ECO:0000256" key="2">
    <source>
        <dbReference type="ARBA" id="ARBA00011738"/>
    </source>
</evidence>
<name>L5LKY8_MYODS</name>
<dbReference type="GO" id="GO:0006533">
    <property type="term" value="P:L-aspartate catabolic process"/>
    <property type="evidence" value="ECO:0007669"/>
    <property type="project" value="TreeGrafter"/>
</dbReference>
<protein>
    <recommendedName>
        <fullName evidence="8">Aspartate aminotransferase, mitochondrial</fullName>
        <ecNumber evidence="3">2.6.1.1</ecNumber>
    </recommendedName>
    <alternativeName>
        <fullName evidence="10">Fatty acid-binding protein</fullName>
    </alternativeName>
    <alternativeName>
        <fullName evidence="15">Glutamate oxaloacetate transaminase 2</fullName>
    </alternativeName>
    <alternativeName>
        <fullName evidence="9">Kynurenine aminotransferase 4</fullName>
    </alternativeName>
    <alternativeName>
        <fullName evidence="14">Kynurenine aminotransferase IV</fullName>
    </alternativeName>
    <alternativeName>
        <fullName evidence="13">Kynurenine--oxoglutarate transaminase 4</fullName>
    </alternativeName>
    <alternativeName>
        <fullName evidence="11">Kynurenine--oxoglutarate transaminase IV</fullName>
    </alternativeName>
    <alternativeName>
        <fullName evidence="12">Plasma membrane-associated fatty acid-binding protein</fullName>
    </alternativeName>
</protein>
<evidence type="ECO:0000313" key="18">
    <source>
        <dbReference type="EMBL" id="ELK26018.1"/>
    </source>
</evidence>
<dbReference type="PANTHER" id="PTHR11879">
    <property type="entry name" value="ASPARTATE AMINOTRANSFERASE"/>
    <property type="match status" value="1"/>
</dbReference>
<dbReference type="Proteomes" id="UP000010556">
    <property type="component" value="Unassembled WGS sequence"/>
</dbReference>
<dbReference type="GO" id="GO:0030170">
    <property type="term" value="F:pyridoxal phosphate binding"/>
    <property type="evidence" value="ECO:0007669"/>
    <property type="project" value="InterPro"/>
</dbReference>
<reference evidence="19" key="1">
    <citation type="journal article" date="2013" name="Science">
        <title>Comparative analysis of bat genomes provides insight into the evolution of flight and immunity.</title>
        <authorList>
            <person name="Zhang G."/>
            <person name="Cowled C."/>
            <person name="Shi Z."/>
            <person name="Huang Z."/>
            <person name="Bishop-Lilly K.A."/>
            <person name="Fang X."/>
            <person name="Wynne J.W."/>
            <person name="Xiong Z."/>
            <person name="Baker M.L."/>
            <person name="Zhao W."/>
            <person name="Tachedjian M."/>
            <person name="Zhu Y."/>
            <person name="Zhou P."/>
            <person name="Jiang X."/>
            <person name="Ng J."/>
            <person name="Yang L."/>
            <person name="Wu L."/>
            <person name="Xiao J."/>
            <person name="Feng Y."/>
            <person name="Chen Y."/>
            <person name="Sun X."/>
            <person name="Zhang Y."/>
            <person name="Marsh G.A."/>
            <person name="Crameri G."/>
            <person name="Broder C.C."/>
            <person name="Frey K.G."/>
            <person name="Wang L.F."/>
            <person name="Wang J."/>
        </authorList>
    </citation>
    <scope>NUCLEOTIDE SEQUENCE [LARGE SCALE GENOMIC DNA]</scope>
</reference>
<dbReference type="PANTHER" id="PTHR11879:SF22">
    <property type="entry name" value="ASPARTATE AMINOTRANSFERASE, MITOCHONDRIAL"/>
    <property type="match status" value="1"/>
</dbReference>
<comment type="function">
    <text evidence="7">Catalyzes the irreversible transamination of the L-tryptophan metabolite L-kynurenine to form kynurenic acid (KA). As a member of the malate-aspartate shuttle, it has a key role in the intracellular NAD(H) redox balance. Is important for metabolite exchange between mitochondria and cytosol, and for amino acid metabolism. Facilitates cellular uptake of long-chain free fatty acids.</text>
</comment>
<evidence type="ECO:0000256" key="16">
    <source>
        <dbReference type="SAM" id="MobiDB-lite"/>
    </source>
</evidence>
<evidence type="ECO:0000256" key="9">
    <source>
        <dbReference type="ARBA" id="ARBA00041257"/>
    </source>
</evidence>
<evidence type="ECO:0000256" key="12">
    <source>
        <dbReference type="ARBA" id="ARBA00041887"/>
    </source>
</evidence>
<keyword evidence="4 18" id="KW-0032">Aminotransferase</keyword>
<dbReference type="EMBL" id="KB111317">
    <property type="protein sequence ID" value="ELK26018.1"/>
    <property type="molecule type" value="Genomic_DNA"/>
</dbReference>
<keyword evidence="5 18" id="KW-0808">Transferase</keyword>